<keyword evidence="3" id="KW-1185">Reference proteome</keyword>
<organism evidence="2 3">
    <name type="scientific">Lepraria finkii</name>
    <dbReference type="NCBI Taxonomy" id="1340010"/>
    <lineage>
        <taxon>Eukaryota</taxon>
        <taxon>Fungi</taxon>
        <taxon>Dikarya</taxon>
        <taxon>Ascomycota</taxon>
        <taxon>Pezizomycotina</taxon>
        <taxon>Lecanoromycetes</taxon>
        <taxon>OSLEUM clade</taxon>
        <taxon>Lecanoromycetidae</taxon>
        <taxon>Lecanorales</taxon>
        <taxon>Lecanorineae</taxon>
        <taxon>Stereocaulaceae</taxon>
        <taxon>Lepraria</taxon>
    </lineage>
</organism>
<accession>A0ABR4BSB9</accession>
<gene>
    <name evidence="2" type="ORF">ABVK25_000731</name>
</gene>
<dbReference type="Proteomes" id="UP001590951">
    <property type="component" value="Unassembled WGS sequence"/>
</dbReference>
<reference evidence="2 3" key="1">
    <citation type="submission" date="2024-09" db="EMBL/GenBank/DDBJ databases">
        <title>Rethinking Asexuality: The Enigmatic Case of Functional Sexual Genes in Lepraria (Stereocaulaceae).</title>
        <authorList>
            <person name="Doellman M."/>
            <person name="Sun Y."/>
            <person name="Barcenas-Pena A."/>
            <person name="Lumbsch H.T."/>
            <person name="Grewe F."/>
        </authorList>
    </citation>
    <scope>NUCLEOTIDE SEQUENCE [LARGE SCALE GENOMIC DNA]</scope>
    <source>
        <strain evidence="2 3">Grewe 0041</strain>
    </source>
</reference>
<dbReference type="EMBL" id="JBHFEH010000001">
    <property type="protein sequence ID" value="KAL2059438.1"/>
    <property type="molecule type" value="Genomic_DNA"/>
</dbReference>
<feature type="compositionally biased region" description="Basic and acidic residues" evidence="1">
    <location>
        <begin position="42"/>
        <end position="51"/>
    </location>
</feature>
<sequence length="118" mass="13766">MAPPGSETQSRMHLDDSELLIIRNASLPCLDDHAQDCPPDDPADRDVEMQNRVRSRKKGQKCSRKKRSCSGVCYTVLKTRRSRYSQKFPAKKRPQMIKIVLSKAMYLNQRPFWMFVHK</sequence>
<evidence type="ECO:0000313" key="2">
    <source>
        <dbReference type="EMBL" id="KAL2059438.1"/>
    </source>
</evidence>
<feature type="region of interest" description="Disordered" evidence="1">
    <location>
        <begin position="33"/>
        <end position="67"/>
    </location>
</feature>
<protein>
    <submittedName>
        <fullName evidence="2">Uncharacterized protein</fullName>
    </submittedName>
</protein>
<comment type="caution">
    <text evidence="2">The sequence shown here is derived from an EMBL/GenBank/DDBJ whole genome shotgun (WGS) entry which is preliminary data.</text>
</comment>
<evidence type="ECO:0000313" key="3">
    <source>
        <dbReference type="Proteomes" id="UP001590951"/>
    </source>
</evidence>
<evidence type="ECO:0000256" key="1">
    <source>
        <dbReference type="SAM" id="MobiDB-lite"/>
    </source>
</evidence>
<feature type="compositionally biased region" description="Basic residues" evidence="1">
    <location>
        <begin position="53"/>
        <end position="67"/>
    </location>
</feature>
<proteinExistence type="predicted"/>
<name>A0ABR4BSB9_9LECA</name>